<name>A0A699L035_TANCI</name>
<feature type="non-terminal residue" evidence="1">
    <location>
        <position position="1"/>
    </location>
</feature>
<organism evidence="1">
    <name type="scientific">Tanacetum cinerariifolium</name>
    <name type="common">Dalmatian daisy</name>
    <name type="synonym">Chrysanthemum cinerariifolium</name>
    <dbReference type="NCBI Taxonomy" id="118510"/>
    <lineage>
        <taxon>Eukaryota</taxon>
        <taxon>Viridiplantae</taxon>
        <taxon>Streptophyta</taxon>
        <taxon>Embryophyta</taxon>
        <taxon>Tracheophyta</taxon>
        <taxon>Spermatophyta</taxon>
        <taxon>Magnoliopsida</taxon>
        <taxon>eudicotyledons</taxon>
        <taxon>Gunneridae</taxon>
        <taxon>Pentapetalae</taxon>
        <taxon>asterids</taxon>
        <taxon>campanulids</taxon>
        <taxon>Asterales</taxon>
        <taxon>Asteraceae</taxon>
        <taxon>Asteroideae</taxon>
        <taxon>Anthemideae</taxon>
        <taxon>Anthemidinae</taxon>
        <taxon>Tanacetum</taxon>
    </lineage>
</organism>
<protein>
    <submittedName>
        <fullName evidence="1">Uncharacterized protein</fullName>
    </submittedName>
</protein>
<sequence>RSEDPFNIYDLFNQKRDNIIGGSGSDNMKYPPGFTPTVATEVQSNAFKKSEMKGDECLQNIHKDKVTSKVKKTCPLSNSKDDRHESICSGHFKKNRITTCMRLNVTTMMIIYEFYVIEYPRTRLNVTT</sequence>
<gene>
    <name evidence="1" type="ORF">Tci_685062</name>
</gene>
<proteinExistence type="predicted"/>
<dbReference type="EMBL" id="BKCJ010558712">
    <property type="protein sequence ID" value="GFB13091.1"/>
    <property type="molecule type" value="Genomic_DNA"/>
</dbReference>
<evidence type="ECO:0000313" key="1">
    <source>
        <dbReference type="EMBL" id="GFB13091.1"/>
    </source>
</evidence>
<comment type="caution">
    <text evidence="1">The sequence shown here is derived from an EMBL/GenBank/DDBJ whole genome shotgun (WGS) entry which is preliminary data.</text>
</comment>
<dbReference type="AlphaFoldDB" id="A0A699L035"/>
<accession>A0A699L035</accession>
<reference evidence="1" key="1">
    <citation type="journal article" date="2019" name="Sci. Rep.">
        <title>Draft genome of Tanacetum cinerariifolium, the natural source of mosquito coil.</title>
        <authorList>
            <person name="Yamashiro T."/>
            <person name="Shiraishi A."/>
            <person name="Satake H."/>
            <person name="Nakayama K."/>
        </authorList>
    </citation>
    <scope>NUCLEOTIDE SEQUENCE</scope>
</reference>